<sequence length="189" mass="20295">MEQPHQNDPAPPYSRPAGGDASGPEIIVTNATPTSPQQPQQEMPEKIAIDRDQNVNIVPIDAPATIVPVPEAPRVKPLEQLGQESALIDCPSCQFRTTTKVQEENSSQTTMAALFCCIFCGCIGALIPLLCKWSQDYHHFCSHCGFKVAICPDAGPVQVQVPRGPQASATGVPSRYPEAPAKPEPIKTT</sequence>
<evidence type="ECO:0000256" key="7">
    <source>
        <dbReference type="SAM" id="Phobius"/>
    </source>
</evidence>
<dbReference type="PANTHER" id="PTHR23292:SF14">
    <property type="entry name" value="FI16615P1-RELATED"/>
    <property type="match status" value="1"/>
</dbReference>
<dbReference type="EMBL" id="VCAU01000031">
    <property type="protein sequence ID" value="KAF9889967.1"/>
    <property type="molecule type" value="Genomic_DNA"/>
</dbReference>
<evidence type="ECO:0000313" key="9">
    <source>
        <dbReference type="EMBL" id="KAF9889967.1"/>
    </source>
</evidence>
<evidence type="ECO:0000259" key="8">
    <source>
        <dbReference type="PROSITE" id="PS51837"/>
    </source>
</evidence>
<protein>
    <recommendedName>
        <fullName evidence="8">LITAF domain-containing protein</fullName>
    </recommendedName>
</protein>
<evidence type="ECO:0000256" key="3">
    <source>
        <dbReference type="ARBA" id="ARBA00022723"/>
    </source>
</evidence>
<dbReference type="PROSITE" id="PS51837">
    <property type="entry name" value="LITAF"/>
    <property type="match status" value="1"/>
</dbReference>
<gene>
    <name evidence="9" type="ORF">FE257_006841</name>
</gene>
<reference evidence="9" key="2">
    <citation type="submission" date="2020-02" db="EMBL/GenBank/DDBJ databases">
        <authorList>
            <person name="Gilchrist C.L.M."/>
            <person name="Chooi Y.-H."/>
        </authorList>
    </citation>
    <scope>NUCLEOTIDE SEQUENCE</scope>
    <source>
        <strain evidence="9">MST-FP2251</strain>
    </source>
</reference>
<reference evidence="9" key="1">
    <citation type="journal article" date="2019" name="Beilstein J. Org. Chem.">
        <title>Nanangenines: drimane sesquiterpenoids as the dominant metabolite cohort of a novel Australian fungus, Aspergillus nanangensis.</title>
        <authorList>
            <person name="Lacey H.J."/>
            <person name="Gilchrist C.L.M."/>
            <person name="Crombie A."/>
            <person name="Kalaitzis J.A."/>
            <person name="Vuong D."/>
            <person name="Rutledge P.J."/>
            <person name="Turner P."/>
            <person name="Pitt J.I."/>
            <person name="Lacey E."/>
            <person name="Chooi Y.H."/>
            <person name="Piggott A.M."/>
        </authorList>
    </citation>
    <scope>NUCLEOTIDE SEQUENCE</scope>
    <source>
        <strain evidence="9">MST-FP2251</strain>
    </source>
</reference>
<evidence type="ECO:0000256" key="1">
    <source>
        <dbReference type="ARBA" id="ARBA00004170"/>
    </source>
</evidence>
<keyword evidence="4" id="KW-0862">Zinc</keyword>
<feature type="compositionally biased region" description="Polar residues" evidence="6">
    <location>
        <begin position="29"/>
        <end position="41"/>
    </location>
</feature>
<keyword evidence="5 7" id="KW-0472">Membrane</keyword>
<name>A0AAD4CQN3_ASPNN</name>
<dbReference type="Pfam" id="PF10601">
    <property type="entry name" value="zf-LITAF-like"/>
    <property type="match status" value="1"/>
</dbReference>
<dbReference type="GO" id="GO:0016020">
    <property type="term" value="C:membrane"/>
    <property type="evidence" value="ECO:0007669"/>
    <property type="project" value="UniProtKB-SubCell"/>
</dbReference>
<dbReference type="PANTHER" id="PTHR23292">
    <property type="entry name" value="LIPOPOLYSACCHARIDE-INDUCED TUMOR NECROSIS FACTOR-ALPHA FACTOR"/>
    <property type="match status" value="1"/>
</dbReference>
<evidence type="ECO:0000256" key="5">
    <source>
        <dbReference type="ARBA" id="ARBA00023136"/>
    </source>
</evidence>
<dbReference type="InterPro" id="IPR006629">
    <property type="entry name" value="LITAF"/>
</dbReference>
<dbReference type="InterPro" id="IPR037519">
    <property type="entry name" value="LITAF_fam"/>
</dbReference>
<feature type="region of interest" description="Disordered" evidence="6">
    <location>
        <begin position="162"/>
        <end position="189"/>
    </location>
</feature>
<organism evidence="9 10">
    <name type="scientific">Aspergillus nanangensis</name>
    <dbReference type="NCBI Taxonomy" id="2582783"/>
    <lineage>
        <taxon>Eukaryota</taxon>
        <taxon>Fungi</taxon>
        <taxon>Dikarya</taxon>
        <taxon>Ascomycota</taxon>
        <taxon>Pezizomycotina</taxon>
        <taxon>Eurotiomycetes</taxon>
        <taxon>Eurotiomycetidae</taxon>
        <taxon>Eurotiales</taxon>
        <taxon>Aspergillaceae</taxon>
        <taxon>Aspergillus</taxon>
        <taxon>Aspergillus subgen. Circumdati</taxon>
    </lineage>
</organism>
<keyword evidence="3" id="KW-0479">Metal-binding</keyword>
<evidence type="ECO:0000313" key="10">
    <source>
        <dbReference type="Proteomes" id="UP001194746"/>
    </source>
</evidence>
<keyword evidence="7" id="KW-0812">Transmembrane</keyword>
<proteinExistence type="inferred from homology"/>
<dbReference type="GO" id="GO:0008270">
    <property type="term" value="F:zinc ion binding"/>
    <property type="evidence" value="ECO:0007669"/>
    <property type="project" value="TreeGrafter"/>
</dbReference>
<keyword evidence="7" id="KW-1133">Transmembrane helix</keyword>
<dbReference type="SMART" id="SM00714">
    <property type="entry name" value="LITAF"/>
    <property type="match status" value="1"/>
</dbReference>
<keyword evidence="10" id="KW-1185">Reference proteome</keyword>
<comment type="caution">
    <text evidence="9">The sequence shown here is derived from an EMBL/GenBank/DDBJ whole genome shotgun (WGS) entry which is preliminary data.</text>
</comment>
<feature type="transmembrane region" description="Helical" evidence="7">
    <location>
        <begin position="111"/>
        <end position="130"/>
    </location>
</feature>
<evidence type="ECO:0000256" key="2">
    <source>
        <dbReference type="ARBA" id="ARBA00005975"/>
    </source>
</evidence>
<evidence type="ECO:0000256" key="4">
    <source>
        <dbReference type="ARBA" id="ARBA00022833"/>
    </source>
</evidence>
<feature type="domain" description="LITAF" evidence="8">
    <location>
        <begin position="70"/>
        <end position="153"/>
    </location>
</feature>
<comment type="subcellular location">
    <subcellularLocation>
        <location evidence="1">Membrane</location>
        <topology evidence="1">Peripheral membrane protein</topology>
    </subcellularLocation>
</comment>
<accession>A0AAD4CQN3</accession>
<comment type="similarity">
    <text evidence="2">Belongs to the CDIP1/LITAF family.</text>
</comment>
<dbReference type="Proteomes" id="UP001194746">
    <property type="component" value="Unassembled WGS sequence"/>
</dbReference>
<dbReference type="AlphaFoldDB" id="A0AAD4CQN3"/>
<evidence type="ECO:0000256" key="6">
    <source>
        <dbReference type="SAM" id="MobiDB-lite"/>
    </source>
</evidence>
<feature type="region of interest" description="Disordered" evidence="6">
    <location>
        <begin position="1"/>
        <end position="45"/>
    </location>
</feature>